<dbReference type="EMBL" id="FXTI01000001">
    <property type="protein sequence ID" value="SMO31801.1"/>
    <property type="molecule type" value="Genomic_DNA"/>
</dbReference>
<reference evidence="4 5" key="1">
    <citation type="submission" date="2017-05" db="EMBL/GenBank/DDBJ databases">
        <authorList>
            <person name="Varghese N."/>
            <person name="Submissions S."/>
        </authorList>
    </citation>
    <scope>NUCLEOTIDE SEQUENCE [LARGE SCALE GENOMIC DNA]</scope>
    <source>
        <strain evidence="4 5">DSM 45474</strain>
    </source>
</reference>
<sequence length="399" mass="44811">MATVLFLNGPSHGHVNPTLGLVTALVNQGERVIYFCTDDFQAKIANTGAIFKSLGEHAKLPKGNPDLDKNQQLFDIALRMMLSTEKVVQHILDHIADEPIDYLIYDSMYPIGHIIGQILEVPTVVSHAVVAKPEEMIPQNKNMVGMEMMQDHPALGEYRAMVKRMNEIYGIEMPNLTGMMAHYGDLNIVYTSAYFSDHENVDESFCFIGGPVSMLNETVDFPFEQLKDKKVIYISLGTAFHMVNPDIYNVFFDAFRDEEETVVVIAAYNTDSSSFELPDNVIMKHYVPQEEILQYTDVAITHGGVNTTSDLVYHGIPFVVMPIGGDQPYMADRFTRLGAAVTLDKETLSPVELKEALNTVQKPEYRNNLRKIKHSFEEAGGYKKAVEAICAFKKERNIS</sequence>
<dbReference type="OrthoDB" id="6620093at2"/>
<accession>A0A521AAQ3</accession>
<evidence type="ECO:0000256" key="3">
    <source>
        <dbReference type="ARBA" id="ARBA00022679"/>
    </source>
</evidence>
<dbReference type="GO" id="GO:0016758">
    <property type="term" value="F:hexosyltransferase activity"/>
    <property type="evidence" value="ECO:0007669"/>
    <property type="project" value="InterPro"/>
</dbReference>
<dbReference type="PANTHER" id="PTHR48043">
    <property type="entry name" value="EG:EG0003.4 PROTEIN-RELATED"/>
    <property type="match status" value="1"/>
</dbReference>
<dbReference type="CDD" id="cd03784">
    <property type="entry name" value="GT1_Gtf-like"/>
    <property type="match status" value="1"/>
</dbReference>
<proteinExistence type="inferred from homology"/>
<organism evidence="4 5">
    <name type="scientific">Melghirimyces algeriensis</name>
    <dbReference type="NCBI Taxonomy" id="910412"/>
    <lineage>
        <taxon>Bacteria</taxon>
        <taxon>Bacillati</taxon>
        <taxon>Bacillota</taxon>
        <taxon>Bacilli</taxon>
        <taxon>Bacillales</taxon>
        <taxon>Thermoactinomycetaceae</taxon>
        <taxon>Melghirimyces</taxon>
    </lineage>
</organism>
<dbReference type="PANTHER" id="PTHR48043:SF145">
    <property type="entry name" value="FI06409P-RELATED"/>
    <property type="match status" value="1"/>
</dbReference>
<dbReference type="Proteomes" id="UP000315636">
    <property type="component" value="Unassembled WGS sequence"/>
</dbReference>
<dbReference type="InterPro" id="IPR002213">
    <property type="entry name" value="UDP_glucos_trans"/>
</dbReference>
<dbReference type="GO" id="GO:0008194">
    <property type="term" value="F:UDP-glycosyltransferase activity"/>
    <property type="evidence" value="ECO:0007669"/>
    <property type="project" value="InterPro"/>
</dbReference>
<evidence type="ECO:0000313" key="4">
    <source>
        <dbReference type="EMBL" id="SMO31801.1"/>
    </source>
</evidence>
<gene>
    <name evidence="4" type="ORF">SAMN06264849_1016</name>
</gene>
<evidence type="ECO:0000256" key="2">
    <source>
        <dbReference type="ARBA" id="ARBA00022676"/>
    </source>
</evidence>
<dbReference type="NCBIfam" id="TIGR01426">
    <property type="entry name" value="MGT"/>
    <property type="match status" value="1"/>
</dbReference>
<keyword evidence="3 4" id="KW-0808">Transferase</keyword>
<protein>
    <submittedName>
        <fullName evidence="4">Glycosyltransferase, MGT family</fullName>
    </submittedName>
</protein>
<name>A0A521AAQ3_9BACL</name>
<dbReference type="InterPro" id="IPR006326">
    <property type="entry name" value="UDPGT_MGT-like"/>
</dbReference>
<keyword evidence="5" id="KW-1185">Reference proteome</keyword>
<dbReference type="FunFam" id="3.40.50.2000:FF:000072">
    <property type="entry name" value="Glycosyl transferase"/>
    <property type="match status" value="1"/>
</dbReference>
<dbReference type="Gene3D" id="3.40.50.2000">
    <property type="entry name" value="Glycogen Phosphorylase B"/>
    <property type="match status" value="2"/>
</dbReference>
<dbReference type="Pfam" id="PF00201">
    <property type="entry name" value="UDPGT"/>
    <property type="match status" value="1"/>
</dbReference>
<evidence type="ECO:0000256" key="1">
    <source>
        <dbReference type="ARBA" id="ARBA00009995"/>
    </source>
</evidence>
<dbReference type="InterPro" id="IPR050271">
    <property type="entry name" value="UDP-glycosyltransferase"/>
</dbReference>
<comment type="similarity">
    <text evidence="1">Belongs to the UDP-glycosyltransferase family.</text>
</comment>
<dbReference type="AlphaFoldDB" id="A0A521AAQ3"/>
<dbReference type="SUPFAM" id="SSF53756">
    <property type="entry name" value="UDP-Glycosyltransferase/glycogen phosphorylase"/>
    <property type="match status" value="1"/>
</dbReference>
<keyword evidence="2" id="KW-0328">Glycosyltransferase</keyword>
<dbReference type="RefSeq" id="WP_142503728.1">
    <property type="nucleotide sequence ID" value="NZ_FXTI01000001.1"/>
</dbReference>
<evidence type="ECO:0000313" key="5">
    <source>
        <dbReference type="Proteomes" id="UP000315636"/>
    </source>
</evidence>